<evidence type="ECO:0000259" key="1">
    <source>
        <dbReference type="Pfam" id="PF24388"/>
    </source>
</evidence>
<evidence type="ECO:0000313" key="4">
    <source>
        <dbReference type="Proteomes" id="UP000215134"/>
    </source>
</evidence>
<evidence type="ECO:0000313" key="2">
    <source>
        <dbReference type="EMBL" id="SNV83832.1"/>
    </source>
</evidence>
<dbReference type="Proteomes" id="UP000215134">
    <property type="component" value="Chromosome 1"/>
</dbReference>
<proteinExistence type="predicted"/>
<evidence type="ECO:0000313" key="3">
    <source>
        <dbReference type="EMBL" id="SNW05483.1"/>
    </source>
</evidence>
<gene>
    <name evidence="2" type="ORF">SAMEA4384070_00351</name>
    <name evidence="3" type="ORF">SAMEA4384070_04405</name>
</gene>
<dbReference type="KEGG" id="sfj:SAMEA4384070_4405"/>
<dbReference type="InterPro" id="IPR057311">
    <property type="entry name" value="GrebAB-C-like"/>
</dbReference>
<dbReference type="KEGG" id="sfj:SAMEA4384070_0351"/>
<keyword evidence="4" id="KW-1185">Reference proteome</keyword>
<reference evidence="3 4" key="1">
    <citation type="submission" date="2017-06" db="EMBL/GenBank/DDBJ databases">
        <authorList>
            <consortium name="Pathogen Informatics"/>
        </authorList>
    </citation>
    <scope>NUCLEOTIDE SEQUENCE [LARGE SCALE GENOMIC DNA]</scope>
    <source>
        <strain evidence="3 4">NCTC12148</strain>
    </source>
</reference>
<accession>A0A240CE23</accession>
<sequence>MANYDSMRAYMASHIINLFPSLVRTELLSDSTLSEEIGLATDATVSFGYKDIAFSRSALFKAIRSAFKNTEEEFYLEDVNGNSWSLRHHPGERPAFSLSRGGERLLNHSFWPLCNDADKRFSLFETEAKDRSLSKDELERWGAVLSVPTISDDDVSDLLLDLERSPSHIEALLRQEFQGSLNKISTLVPDNIRYYERLVGKYCGSKNIYEYCKVELKQYFDNRIENKVGVNDLLICFHKSISVIVSNGLVDEAQYHAIANQAIETCHPILLISCLEVGILKFKDSSAEIIKKLFESISSEKTLDNLRIFCSMAVFVDGELARLQIFKGKPPFYRRLAAFSQSALIVKVGLDEGVAFDKVEQWATQQRGLYFFCQSVIDLIEEPRWLPMYLTAGQFINELYGRVNNVCQEANQCDVVEYLKKELIPGLRLNMHSFLPGPLEGNSTPAVVPDEISNLLAKHINSEASFESFRVLMNSTPFWKIDDEYLERVVLLLESAQHKLAAVNDKDSVYQVLNGLAQVACMTRSKKLAASVTILSRLYRDYIDVNSEPENYLAIGLVAGAAFEDKEGWAEYIGQWCTELAYLPIGEDTIERIEVMLERLCILEPYLYYTCSKALDILRMLSRK</sequence>
<dbReference type="GeneID" id="75029525"/>
<organism evidence="3 4">
    <name type="scientific">Serratia ficaria</name>
    <dbReference type="NCBI Taxonomy" id="61651"/>
    <lineage>
        <taxon>Bacteria</taxon>
        <taxon>Pseudomonadati</taxon>
        <taxon>Pseudomonadota</taxon>
        <taxon>Gammaproteobacteria</taxon>
        <taxon>Enterobacterales</taxon>
        <taxon>Yersiniaceae</taxon>
        <taxon>Serratia</taxon>
    </lineage>
</organism>
<dbReference type="EMBL" id="LT906479">
    <property type="protein sequence ID" value="SNV83832.1"/>
    <property type="molecule type" value="Genomic_DNA"/>
</dbReference>
<name>A0A240CE23_SERFI</name>
<dbReference type="EMBL" id="LT906479">
    <property type="protein sequence ID" value="SNW05483.1"/>
    <property type="molecule type" value="Genomic_DNA"/>
</dbReference>
<protein>
    <recommendedName>
        <fullName evidence="1">GreAB-C-like domain-containing protein</fullName>
    </recommendedName>
</protein>
<feature type="domain" description="GreAB-C-like" evidence="1">
    <location>
        <begin position="48"/>
        <end position="99"/>
    </location>
</feature>
<dbReference type="AlphaFoldDB" id="A0A240CE23"/>
<dbReference type="RefSeq" id="WP_095095243.1">
    <property type="nucleotide sequence ID" value="NZ_CAMIQD010000009.1"/>
</dbReference>
<dbReference type="OrthoDB" id="8690404at2"/>
<dbReference type="Pfam" id="PF24388">
    <property type="entry name" value="Permuted_GreAB-C"/>
    <property type="match status" value="1"/>
</dbReference>